<sequence>MLDMIRAEEARQIAASANPEEEHAEADTLAENAMGWATRNAMARTNTRVRMYAKYGRTSLAVKFAPGELDGKGTGNSFYNDLLANSNTQVADAICAIIYNREQDVISDYETAHLLNTFSAKAAKFVNDLTRMGYDVTVGDEAASRQGAALDDSTIIVSWA</sequence>
<proteinExistence type="predicted"/>
<accession>A0ABV1IJ44</accession>
<dbReference type="Proteomes" id="UP001478817">
    <property type="component" value="Unassembled WGS sequence"/>
</dbReference>
<organism evidence="1 2">
    <name type="scientific">Paratractidigestivibacter faecalis</name>
    <dbReference type="NCBI Taxonomy" id="2292441"/>
    <lineage>
        <taxon>Bacteria</taxon>
        <taxon>Bacillati</taxon>
        <taxon>Actinomycetota</taxon>
        <taxon>Coriobacteriia</taxon>
        <taxon>Coriobacteriales</taxon>
        <taxon>Atopobiaceae</taxon>
        <taxon>Paratractidigestivibacter</taxon>
    </lineage>
</organism>
<keyword evidence="2" id="KW-1185">Reference proteome</keyword>
<name>A0ABV1IJ44_9ACTN</name>
<evidence type="ECO:0000313" key="1">
    <source>
        <dbReference type="EMBL" id="MEQ2638330.1"/>
    </source>
</evidence>
<comment type="caution">
    <text evidence="1">The sequence shown here is derived from an EMBL/GenBank/DDBJ whole genome shotgun (WGS) entry which is preliminary data.</text>
</comment>
<evidence type="ECO:0000313" key="2">
    <source>
        <dbReference type="Proteomes" id="UP001478817"/>
    </source>
</evidence>
<protein>
    <submittedName>
        <fullName evidence="1">Uncharacterized protein</fullName>
    </submittedName>
</protein>
<reference evidence="1 2" key="1">
    <citation type="submission" date="2024-04" db="EMBL/GenBank/DDBJ databases">
        <title>Human intestinal bacterial collection.</title>
        <authorList>
            <person name="Pauvert C."/>
            <person name="Hitch T.C.A."/>
            <person name="Clavel T."/>
        </authorList>
    </citation>
    <scope>NUCLEOTIDE SEQUENCE [LARGE SCALE GENOMIC DNA]</scope>
    <source>
        <strain evidence="1 2">CLA-AA-H197</strain>
    </source>
</reference>
<dbReference type="RefSeq" id="WP_349183008.1">
    <property type="nucleotide sequence ID" value="NZ_JBBNGS010000016.1"/>
</dbReference>
<gene>
    <name evidence="1" type="ORF">AAAT05_08250</name>
</gene>
<dbReference type="EMBL" id="JBBNGS010000016">
    <property type="protein sequence ID" value="MEQ2638330.1"/>
    <property type="molecule type" value="Genomic_DNA"/>
</dbReference>